<organism evidence="3 4">
    <name type="scientific">Salinomyces thailandicus</name>
    <dbReference type="NCBI Taxonomy" id="706561"/>
    <lineage>
        <taxon>Eukaryota</taxon>
        <taxon>Fungi</taxon>
        <taxon>Dikarya</taxon>
        <taxon>Ascomycota</taxon>
        <taxon>Pezizomycotina</taxon>
        <taxon>Dothideomycetes</taxon>
        <taxon>Dothideomycetidae</taxon>
        <taxon>Mycosphaerellales</taxon>
        <taxon>Teratosphaeriaceae</taxon>
        <taxon>Salinomyces</taxon>
    </lineage>
</organism>
<dbReference type="InterPro" id="IPR032474">
    <property type="entry name" value="Argonaute_N"/>
</dbReference>
<accession>A0A4U0TWP7</accession>
<dbReference type="Gene3D" id="3.30.420.10">
    <property type="entry name" value="Ribonuclease H-like superfamily/Ribonuclease H"/>
    <property type="match status" value="1"/>
</dbReference>
<dbReference type="PANTHER" id="PTHR22891">
    <property type="entry name" value="EUKARYOTIC TRANSLATION INITIATION FACTOR 2C"/>
    <property type="match status" value="1"/>
</dbReference>
<dbReference type="Proteomes" id="UP000308549">
    <property type="component" value="Unassembled WGS sequence"/>
</dbReference>
<evidence type="ECO:0000256" key="1">
    <source>
        <dbReference type="SAM" id="MobiDB-lite"/>
    </source>
</evidence>
<dbReference type="InterPro" id="IPR003165">
    <property type="entry name" value="Piwi"/>
</dbReference>
<comment type="caution">
    <text evidence="3">The sequence shown here is derived from an EMBL/GenBank/DDBJ whole genome shotgun (WGS) entry which is preliminary data.</text>
</comment>
<evidence type="ECO:0000313" key="4">
    <source>
        <dbReference type="Proteomes" id="UP000308549"/>
    </source>
</evidence>
<reference evidence="3 4" key="1">
    <citation type="submission" date="2017-03" db="EMBL/GenBank/DDBJ databases">
        <title>Genomes of endolithic fungi from Antarctica.</title>
        <authorList>
            <person name="Coleine C."/>
            <person name="Masonjones S."/>
            <person name="Stajich J.E."/>
        </authorList>
    </citation>
    <scope>NUCLEOTIDE SEQUENCE [LARGE SCALE GENOMIC DNA]</scope>
    <source>
        <strain evidence="3 4">CCFEE 6315</strain>
    </source>
</reference>
<dbReference type="SMART" id="SM00950">
    <property type="entry name" value="Piwi"/>
    <property type="match status" value="1"/>
</dbReference>
<feature type="compositionally biased region" description="Basic residues" evidence="1">
    <location>
        <begin position="1"/>
        <end position="12"/>
    </location>
</feature>
<proteinExistence type="predicted"/>
<evidence type="ECO:0000313" key="3">
    <source>
        <dbReference type="EMBL" id="TKA26452.1"/>
    </source>
</evidence>
<gene>
    <name evidence="3" type="ORF">B0A50_05288</name>
</gene>
<dbReference type="Gene3D" id="3.40.50.2300">
    <property type="match status" value="1"/>
</dbReference>
<dbReference type="InterPro" id="IPR036085">
    <property type="entry name" value="PAZ_dom_sf"/>
</dbReference>
<dbReference type="Gene3D" id="2.170.260.10">
    <property type="entry name" value="paz domain"/>
    <property type="match status" value="1"/>
</dbReference>
<dbReference type="Pfam" id="PF16486">
    <property type="entry name" value="ArgoN"/>
    <property type="match status" value="1"/>
</dbReference>
<dbReference type="EMBL" id="NAJL01000028">
    <property type="protein sequence ID" value="TKA26452.1"/>
    <property type="molecule type" value="Genomic_DNA"/>
</dbReference>
<dbReference type="PROSITE" id="PS50822">
    <property type="entry name" value="PIWI"/>
    <property type="match status" value="1"/>
</dbReference>
<feature type="domain" description="Piwi" evidence="2">
    <location>
        <begin position="648"/>
        <end position="993"/>
    </location>
</feature>
<dbReference type="AlphaFoldDB" id="A0A4U0TWP7"/>
<protein>
    <recommendedName>
        <fullName evidence="2">Piwi domain-containing protein</fullName>
    </recommendedName>
</protein>
<evidence type="ECO:0000259" key="2">
    <source>
        <dbReference type="PROSITE" id="PS50822"/>
    </source>
</evidence>
<dbReference type="InterPro" id="IPR036397">
    <property type="entry name" value="RNaseH_sf"/>
</dbReference>
<dbReference type="GO" id="GO:0003676">
    <property type="term" value="F:nucleic acid binding"/>
    <property type="evidence" value="ECO:0007669"/>
    <property type="project" value="InterPro"/>
</dbReference>
<dbReference type="SUPFAM" id="SSF101690">
    <property type="entry name" value="PAZ domain"/>
    <property type="match status" value="1"/>
</dbReference>
<keyword evidence="4" id="KW-1185">Reference proteome</keyword>
<name>A0A4U0TWP7_9PEZI</name>
<sequence length="1098" mass="119961">MPSAASKRKKQAQRSGGNKGEAGNSGEASNSNVDDVADQLASTDLLDASRPFRGSFQDNELPLPQIPVLNEVHATPFKNGPDHLIQPSSNILNHPKIFVAPPQGSSESDRFVARPGFAKIDSNLTVMTNHFDMSFDANTTLYEYEILGIDPKHTRPKKRVLVETVIDTCKMLSANRDSFATDFQKKVVAWKDLSLWNGQKVAAQQDEVIAEINIVDHKRGGERATLKLQVKFLRIVPLRNLQEYAAGRRNDSTGMDNIIEALNLVLAKPAITGDAAPAVQAGKDRVFPKFGYHTLSQPTNKFIFHSYTVNSKATMGHVLLNLNVGASAFHKAMLVSEYLDSENSGIGRAQEDLQGVRVWINFSRTTDTNATSIDDPPRRTKTIAGFPEAGKNAGTLIISMNDGKGGTVNKSVFEHFSDTYGTASSAGSGGGGAACGMRARPNSHLVNCGSKDKPTWYCADDLIILPYQIYKHKLDPTLTSKMIQVAARHPQVNKLALVQEGLPLLGIIEGNASRPASLTNSGIAVDARMLSIPAHTLTAPKVLYEGKSSMLARNGGWSLSAGSGRFVSTSSIFKGHPFLLYPANYTAQRMLPPDYLSKILNEFSKLCKPVGLSGLGEFQAATSCSIQDWSVEGLRRKAVSASETGADLLVLLLPKKDSHNLSRYANFKIVADQLLGMKSLCLSEEKMRSSLGVRVSQAVNTALRQGGPLPDPSNLVAPPSPFGGYARNVAMKLNIRLGNINHDVADPVVAKFEKDTMVLGADVTHSGVGSAPFTPSIAAVVGSVDRHFGRAFGSMRLLPEKTEIINSNDMKAMVLCRLRAWARHNNGRVPGNIIYYRDGVGDSQFVNVRNVEVRAIAAAWREASRRQDGAPKITAIIVSKRHNTRLFPQVSSQDVNSTNTKTGNCQPGTAVDVAITSPYFFDFFLLSHNSLKGTGRPAHYFVLENGMNFKALELQQFTNSLCYLFARSTTAVSYATPAYYADRLCERGRMYIKDMLDGHQRFGGYSQDRMMEEARRAWARGGNGNNGDPWHPNLNETMFWILAPVTTQHALFNWVIDVKGSEANASTYYSAAHFRQGQYEGEVLYAYPQRDIGAVIGH</sequence>
<dbReference type="Pfam" id="PF02171">
    <property type="entry name" value="Piwi"/>
    <property type="match status" value="1"/>
</dbReference>
<dbReference type="OrthoDB" id="10252740at2759"/>
<feature type="region of interest" description="Disordered" evidence="1">
    <location>
        <begin position="1"/>
        <end position="36"/>
    </location>
</feature>
<dbReference type="SUPFAM" id="SSF53098">
    <property type="entry name" value="Ribonuclease H-like"/>
    <property type="match status" value="1"/>
</dbReference>
<dbReference type="InterPro" id="IPR012337">
    <property type="entry name" value="RNaseH-like_sf"/>
</dbReference>